<sequence>MRAFFLLIAALVSLAATPAMAWGAYGHRTVASIAMKNVTPRTRAEIRRILHAAPELLTPDCPVKSLEDASVWPDCVRGEGWRWAYTFPWHYQNISVCKPFDIKAKCAYGICVTGQVERFARLLADRRLPAEQQLEALMFLTHFVGDLHQPLHVGENEDLGGNRVKADYGIAPGLNLHWIWDGPEAERAISSANPPLVRRYSAEEKARLATGGVEDWAKESWQVSRDFLYPAAFGKLPCDGDEAEHVVWSEEAIQKAIPIVDERIERAGLRLAKMLDKALS</sequence>
<comment type="caution">
    <text evidence="8">The sequence shown here is derived from an EMBL/GenBank/DDBJ whole genome shotgun (WGS) entry which is preliminary data.</text>
</comment>
<dbReference type="CDD" id="cd11010">
    <property type="entry name" value="S1-P1_nuclease"/>
    <property type="match status" value="1"/>
</dbReference>
<evidence type="ECO:0000256" key="1">
    <source>
        <dbReference type="ARBA" id="ARBA00022722"/>
    </source>
</evidence>
<evidence type="ECO:0000256" key="6">
    <source>
        <dbReference type="ARBA" id="ARBA00023180"/>
    </source>
</evidence>
<reference evidence="9" key="1">
    <citation type="journal article" date="2019" name="Int. J. Syst. Evol. Microbiol.">
        <title>The Global Catalogue of Microorganisms (GCM) 10K type strain sequencing project: providing services to taxonomists for standard genome sequencing and annotation.</title>
        <authorList>
            <consortium name="The Broad Institute Genomics Platform"/>
            <consortium name="The Broad Institute Genome Sequencing Center for Infectious Disease"/>
            <person name="Wu L."/>
            <person name="Ma J."/>
        </authorList>
    </citation>
    <scope>NUCLEOTIDE SEQUENCE [LARGE SCALE GENOMIC DNA]</scope>
    <source>
        <strain evidence="9">CGMCC 1.6784</strain>
    </source>
</reference>
<evidence type="ECO:0000256" key="5">
    <source>
        <dbReference type="ARBA" id="ARBA00023157"/>
    </source>
</evidence>
<feature type="signal peptide" evidence="7">
    <location>
        <begin position="1"/>
        <end position="21"/>
    </location>
</feature>
<feature type="chain" id="PRO_5045400158" evidence="7">
    <location>
        <begin position="22"/>
        <end position="280"/>
    </location>
</feature>
<keyword evidence="2" id="KW-0479">Metal-binding</keyword>
<organism evidence="8 9">
    <name type="scientific">Novosphingobium indicum</name>
    <dbReference type="NCBI Taxonomy" id="462949"/>
    <lineage>
        <taxon>Bacteria</taxon>
        <taxon>Pseudomonadati</taxon>
        <taxon>Pseudomonadota</taxon>
        <taxon>Alphaproteobacteria</taxon>
        <taxon>Sphingomonadales</taxon>
        <taxon>Sphingomonadaceae</taxon>
        <taxon>Novosphingobium</taxon>
    </lineage>
</organism>
<accession>A0ABQ2JXQ2</accession>
<keyword evidence="9" id="KW-1185">Reference proteome</keyword>
<dbReference type="SUPFAM" id="SSF48537">
    <property type="entry name" value="Phospholipase C/P1 nuclease"/>
    <property type="match status" value="1"/>
</dbReference>
<evidence type="ECO:0000256" key="7">
    <source>
        <dbReference type="SAM" id="SignalP"/>
    </source>
</evidence>
<dbReference type="Gene3D" id="1.10.575.10">
    <property type="entry name" value="P1 Nuclease"/>
    <property type="match status" value="1"/>
</dbReference>
<keyword evidence="4" id="KW-0378">Hydrolase</keyword>
<dbReference type="InterPro" id="IPR003154">
    <property type="entry name" value="S1/P1nuclease"/>
</dbReference>
<dbReference type="EMBL" id="BMLK01000020">
    <property type="protein sequence ID" value="GGN57531.1"/>
    <property type="molecule type" value="Genomic_DNA"/>
</dbReference>
<keyword evidence="6" id="KW-0325">Glycoprotein</keyword>
<gene>
    <name evidence="8" type="ORF">GCM10011349_36150</name>
</gene>
<keyword evidence="7" id="KW-0732">Signal</keyword>
<dbReference type="Proteomes" id="UP000605099">
    <property type="component" value="Unassembled WGS sequence"/>
</dbReference>
<proteinExistence type="predicted"/>
<evidence type="ECO:0000256" key="2">
    <source>
        <dbReference type="ARBA" id="ARBA00022723"/>
    </source>
</evidence>
<evidence type="ECO:0000256" key="4">
    <source>
        <dbReference type="ARBA" id="ARBA00022801"/>
    </source>
</evidence>
<dbReference type="RefSeq" id="WP_188821871.1">
    <property type="nucleotide sequence ID" value="NZ_BMLK01000020.1"/>
</dbReference>
<dbReference type="PANTHER" id="PTHR33146:SF26">
    <property type="entry name" value="ENDONUCLEASE 4"/>
    <property type="match status" value="1"/>
</dbReference>
<dbReference type="Pfam" id="PF02265">
    <property type="entry name" value="S1-P1_nuclease"/>
    <property type="match status" value="1"/>
</dbReference>
<evidence type="ECO:0000256" key="3">
    <source>
        <dbReference type="ARBA" id="ARBA00022759"/>
    </source>
</evidence>
<protein>
    <submittedName>
        <fullName evidence="8">Endonuclease</fullName>
    </submittedName>
</protein>
<evidence type="ECO:0000313" key="8">
    <source>
        <dbReference type="EMBL" id="GGN57531.1"/>
    </source>
</evidence>
<keyword evidence="1" id="KW-0540">Nuclease</keyword>
<keyword evidence="3 8" id="KW-0255">Endonuclease</keyword>
<keyword evidence="5" id="KW-1015">Disulfide bond</keyword>
<dbReference type="InterPro" id="IPR008947">
    <property type="entry name" value="PLipase_C/P1_nuclease_dom_sf"/>
</dbReference>
<name>A0ABQ2JXQ2_9SPHN</name>
<evidence type="ECO:0000313" key="9">
    <source>
        <dbReference type="Proteomes" id="UP000605099"/>
    </source>
</evidence>
<dbReference type="PANTHER" id="PTHR33146">
    <property type="entry name" value="ENDONUCLEASE 4"/>
    <property type="match status" value="1"/>
</dbReference>
<dbReference type="GO" id="GO:0004519">
    <property type="term" value="F:endonuclease activity"/>
    <property type="evidence" value="ECO:0007669"/>
    <property type="project" value="UniProtKB-KW"/>
</dbReference>